<dbReference type="Pfam" id="PF08367">
    <property type="entry name" value="M16C_assoc"/>
    <property type="match status" value="1"/>
</dbReference>
<evidence type="ECO:0000256" key="15">
    <source>
        <dbReference type="ARBA" id="ARBA00045897"/>
    </source>
</evidence>
<evidence type="ECO:0000256" key="13">
    <source>
        <dbReference type="ARBA" id="ARBA00023128"/>
    </source>
</evidence>
<evidence type="ECO:0000256" key="2">
    <source>
        <dbReference type="ARBA" id="ARBA00004305"/>
    </source>
</evidence>
<protein>
    <recommendedName>
        <fullName evidence="6">Presequence protease, mitochondrial</fullName>
    </recommendedName>
    <alternativeName>
        <fullName evidence="14">Pitrilysin metalloproteinase</fullName>
    </alternativeName>
</protein>
<keyword evidence="13" id="KW-0496">Mitochondrion</keyword>
<dbReference type="InterPro" id="IPR013578">
    <property type="entry name" value="Peptidase_M16C_assoc"/>
</dbReference>
<dbReference type="STRING" id="590646.G3B779"/>
<evidence type="ECO:0000256" key="6">
    <source>
        <dbReference type="ARBA" id="ARBA00020167"/>
    </source>
</evidence>
<keyword evidence="11" id="KW-0809">Transit peptide</keyword>
<evidence type="ECO:0000256" key="11">
    <source>
        <dbReference type="ARBA" id="ARBA00022946"/>
    </source>
</evidence>
<dbReference type="GeneID" id="18246020"/>
<dbReference type="PANTHER" id="PTHR43016:SF13">
    <property type="entry name" value="PRESEQUENCE PROTEASE, MITOCHONDRIAL"/>
    <property type="match status" value="1"/>
</dbReference>
<feature type="coiled-coil region" evidence="16">
    <location>
        <begin position="525"/>
        <end position="552"/>
    </location>
</feature>
<comment type="cofactor">
    <cofactor evidence="1">
        <name>Zn(2+)</name>
        <dbReference type="ChEBI" id="CHEBI:29105"/>
    </cofactor>
</comment>
<dbReference type="OrthoDB" id="10250783at2759"/>
<evidence type="ECO:0000256" key="8">
    <source>
        <dbReference type="ARBA" id="ARBA00022723"/>
    </source>
</evidence>
<keyword evidence="12" id="KW-0482">Metalloprotease</keyword>
<dbReference type="AlphaFoldDB" id="G3B779"/>
<dbReference type="GO" id="GO:0005759">
    <property type="term" value="C:mitochondrial matrix"/>
    <property type="evidence" value="ECO:0007669"/>
    <property type="project" value="UniProtKB-SubCell"/>
</dbReference>
<evidence type="ECO:0000256" key="4">
    <source>
        <dbReference type="ARBA" id="ARBA00007575"/>
    </source>
</evidence>
<evidence type="ECO:0000259" key="17">
    <source>
        <dbReference type="SMART" id="SM01264"/>
    </source>
</evidence>
<evidence type="ECO:0000256" key="1">
    <source>
        <dbReference type="ARBA" id="ARBA00001947"/>
    </source>
</evidence>
<organism evidence="19">
    <name type="scientific">Candida tenuis (strain ATCC 10573 / BCRC 21748 / CBS 615 / JCM 9827 / NBRC 10315 / NRRL Y-1498 / VKM Y-70)</name>
    <name type="common">Yeast</name>
    <name type="synonym">Yamadazyma tenuis</name>
    <dbReference type="NCBI Taxonomy" id="590646"/>
    <lineage>
        <taxon>Eukaryota</taxon>
        <taxon>Fungi</taxon>
        <taxon>Dikarya</taxon>
        <taxon>Ascomycota</taxon>
        <taxon>Saccharomycotina</taxon>
        <taxon>Pichiomycetes</taxon>
        <taxon>Debaryomycetaceae</taxon>
        <taxon>Yamadazyma</taxon>
    </lineage>
</organism>
<feature type="domain" description="Peptidase M16C associated" evidence="17">
    <location>
        <begin position="517"/>
        <end position="769"/>
    </location>
</feature>
<dbReference type="SUPFAM" id="SSF63411">
    <property type="entry name" value="LuxS/MPP-like metallohydrolase"/>
    <property type="match status" value="4"/>
</dbReference>
<dbReference type="EMBL" id="GL996527">
    <property type="protein sequence ID" value="EGV61585.1"/>
    <property type="molecule type" value="Genomic_DNA"/>
</dbReference>
<evidence type="ECO:0000313" key="18">
    <source>
        <dbReference type="EMBL" id="EGV61585.1"/>
    </source>
</evidence>
<evidence type="ECO:0000256" key="3">
    <source>
        <dbReference type="ARBA" id="ARBA00004569"/>
    </source>
</evidence>
<dbReference type="Proteomes" id="UP000000707">
    <property type="component" value="Unassembled WGS sequence"/>
</dbReference>
<evidence type="ECO:0000256" key="9">
    <source>
        <dbReference type="ARBA" id="ARBA00022801"/>
    </source>
</evidence>
<evidence type="ECO:0000256" key="7">
    <source>
        <dbReference type="ARBA" id="ARBA00022670"/>
    </source>
</evidence>
<dbReference type="GO" id="GO:0016485">
    <property type="term" value="P:protein processing"/>
    <property type="evidence" value="ECO:0007669"/>
    <property type="project" value="TreeGrafter"/>
</dbReference>
<dbReference type="Pfam" id="PF22516">
    <property type="entry name" value="PreP_C"/>
    <property type="match status" value="1"/>
</dbReference>
<dbReference type="GO" id="GO:0046872">
    <property type="term" value="F:metal ion binding"/>
    <property type="evidence" value="ECO:0007669"/>
    <property type="project" value="UniProtKB-KW"/>
</dbReference>
<keyword evidence="8" id="KW-0479">Metal-binding</keyword>
<reference evidence="18 19" key="1">
    <citation type="journal article" date="2011" name="Proc. Natl. Acad. Sci. U.S.A.">
        <title>Comparative genomics of xylose-fermenting fungi for enhanced biofuel production.</title>
        <authorList>
            <person name="Wohlbach D.J."/>
            <person name="Kuo A."/>
            <person name="Sato T.K."/>
            <person name="Potts K.M."/>
            <person name="Salamov A.A."/>
            <person name="LaButti K.M."/>
            <person name="Sun H."/>
            <person name="Clum A."/>
            <person name="Pangilinan J.L."/>
            <person name="Lindquist E.A."/>
            <person name="Lucas S."/>
            <person name="Lapidus A."/>
            <person name="Jin M."/>
            <person name="Gunawan C."/>
            <person name="Balan V."/>
            <person name="Dale B.E."/>
            <person name="Jeffries T.W."/>
            <person name="Zinkel R."/>
            <person name="Barry K.W."/>
            <person name="Grigoriev I.V."/>
            <person name="Gasch A.P."/>
        </authorList>
    </citation>
    <scope>NUCLEOTIDE SEQUENCE [LARGE SCALE GENOMIC DNA]</scope>
    <source>
        <strain evidence="19">ATCC 10573 / BCRC 21748 / CBS 615 / JCM 9827 / NBRC 10315 / NRRL Y-1498 / VKM Y-70</strain>
    </source>
</reference>
<dbReference type="InterPro" id="IPR055130">
    <property type="entry name" value="PreP_C"/>
</dbReference>
<dbReference type="Pfam" id="PF05193">
    <property type="entry name" value="Peptidase_M16_C"/>
    <property type="match status" value="1"/>
</dbReference>
<comment type="function">
    <text evidence="15">Degrades mitochondrial transit peptides after their cleavage in the intermembrane space or in the matrix, and presequence peptides; clearance of these peptides is required to keep the presequence processing machinery running. Preferentially cleaves the N-terminal side of paired basic amino acid residues. Also degrades other unstructured peptides. May function as an ATP-dependent peptidase as opposed to a metalloendopeptidase.</text>
</comment>
<comment type="similarity">
    <text evidence="4">Belongs to the peptidase M16 family. PreP subfamily.</text>
</comment>
<dbReference type="eggNOG" id="KOG2019">
    <property type="taxonomic scope" value="Eukaryota"/>
</dbReference>
<comment type="subcellular location">
    <subcellularLocation>
        <location evidence="3">Mitochondrion intermembrane space</location>
    </subcellularLocation>
    <subcellularLocation>
        <location evidence="2">Mitochondrion matrix</location>
    </subcellularLocation>
</comment>
<keyword evidence="16" id="KW-0175">Coiled coil</keyword>
<evidence type="ECO:0000256" key="16">
    <source>
        <dbReference type="SAM" id="Coils"/>
    </source>
</evidence>
<dbReference type="InterPro" id="IPR011249">
    <property type="entry name" value="Metalloenz_LuxS/M16"/>
</dbReference>
<evidence type="ECO:0000256" key="5">
    <source>
        <dbReference type="ARBA" id="ARBA00011853"/>
    </source>
</evidence>
<keyword evidence="10" id="KW-0862">Zinc</keyword>
<proteinExistence type="inferred from homology"/>
<evidence type="ECO:0000256" key="10">
    <source>
        <dbReference type="ARBA" id="ARBA00022833"/>
    </source>
</evidence>
<keyword evidence="7" id="KW-0645">Protease</keyword>
<keyword evidence="9" id="KW-0378">Hydrolase</keyword>
<evidence type="ECO:0000256" key="12">
    <source>
        <dbReference type="ARBA" id="ARBA00023049"/>
    </source>
</evidence>
<dbReference type="PANTHER" id="PTHR43016">
    <property type="entry name" value="PRESEQUENCE PROTEASE"/>
    <property type="match status" value="1"/>
</dbReference>
<evidence type="ECO:0000256" key="14">
    <source>
        <dbReference type="ARBA" id="ARBA00034552"/>
    </source>
</evidence>
<dbReference type="FunFam" id="3.30.830.10:FF:000013">
    <property type="entry name" value="Mitochondrial presequence protease"/>
    <property type="match status" value="1"/>
</dbReference>
<dbReference type="FunFam" id="3.30.830.10:FF:000009">
    <property type="entry name" value="Presequence protease, mitochondrial"/>
    <property type="match status" value="1"/>
</dbReference>
<dbReference type="InterPro" id="IPR011765">
    <property type="entry name" value="Pept_M16_N"/>
</dbReference>
<dbReference type="SMART" id="SM01264">
    <property type="entry name" value="M16C_associated"/>
    <property type="match status" value="1"/>
</dbReference>
<sequence length="1052" mass="118453">MLRRFTKLSSVGAQPSAPLSTQVRRSFATAYNQAKILNKYPIGLNYHGFTIEQVQPIPEFSLVAVKLKHARTGSQHLHLDAPHDRNNVFSVAFKTNTPNATGVPHILEHTTLCGSYKYPVRDPFFKMLNRSLSNFMNAMTGHDYTYFPFATTNARDFENLMDVYLSSVFEPLLTYEDFTQEGWRLENEVSDDKSSPLIFKGVVYNEMKGQYSNSSYYYWIKFQEAIYGSLNNSGGDPQKITDLQYEDLVDFHASCYHPSNAKTFTYGSLPLMEHLQKLAKCYEPFGARGVKNLIMKPTFQNNTDSSKNVAAINGPVDVMSGKAVAEQYKSSITWYLGDPLDEEKQYEIFQWKVLNSLLCDGHSSPFYQELIEKEYGDDFTVNSGLDSTTSLLSFTIGLNNLTKEKVDGLEEKVKQILQNKILPDFKSDSKVFRERVEAILHQIELNFKKHKPDFGLGLLHSIVSSWINELNPITSLQVEAVLQQFKNDYETNGLKMFEQLLENSLLNPNTPKFTFTMIPDEDFTTKLAEEEKQRLKSKVEVLEEEDKQVILERASKLAAKQQEEEDVSVLPTLTLQDIPRNGEFYRLKFGEVNSKKVQKRIVDTNGLVYATAAKDFGYLPTKYYPYIPLFISCLTNLAGTSQTSIIDLETKIQKHTGGVSFSVSNKTNPFNISETNLKFVATGMALQQNSSYIFELWKEILTETKLTNEPEVVDKLNTLVKNLGQNQMNSIAERGHSYSSAFSNSQLTVSKNIRNITSGIGQVEFIMQLNRELEAKGKDFLTTELLPTLNEIQDYVVGGFTKGSNPGFEYSLIGDAGAVSEAESLIQTFDDRMGSLKSLENENVLSGFTQGFSTSYPEVKTSTLINLPFQIGYSSLAKLGAEYTSMDGAVLQVLAQLLSSKHLHSVIREANGAYGGGMTYDGLGGTINFYSYRDPNPLKSVDSYRQTFQIALDKLESNWDAKDLQEAKLSIFQSVDAPSHVASQGVAAFIEGITDDMRQDRRERFLDIDNEDLKNVVDKYLVKAQKEVVTVIGDNSNLHIAPDGDWNIKSYN</sequence>
<dbReference type="FunFam" id="3.30.830.10:FF:000011">
    <property type="entry name" value="Presequence protease, mitochondrial"/>
    <property type="match status" value="1"/>
</dbReference>
<comment type="subunit">
    <text evidence="5">Monomer and homodimer; homodimerization is induced by binding of the substrate.</text>
</comment>
<gene>
    <name evidence="18" type="ORF">CANTEDRAFT_108321</name>
</gene>
<dbReference type="GO" id="GO:0004222">
    <property type="term" value="F:metalloendopeptidase activity"/>
    <property type="evidence" value="ECO:0007669"/>
    <property type="project" value="TreeGrafter"/>
</dbReference>
<dbReference type="Gene3D" id="3.30.830.10">
    <property type="entry name" value="Metalloenzyme, LuxS/M16 peptidase-like"/>
    <property type="match status" value="4"/>
</dbReference>
<dbReference type="KEGG" id="cten:18246020"/>
<keyword evidence="19" id="KW-1185">Reference proteome</keyword>
<name>G3B779_CANTC</name>
<accession>G3B779</accession>
<dbReference type="Pfam" id="PF00675">
    <property type="entry name" value="Peptidase_M16"/>
    <property type="match status" value="1"/>
</dbReference>
<dbReference type="GO" id="GO:0005758">
    <property type="term" value="C:mitochondrial intermembrane space"/>
    <property type="evidence" value="ECO:0007669"/>
    <property type="project" value="UniProtKB-SubCell"/>
</dbReference>
<evidence type="ECO:0000313" key="19">
    <source>
        <dbReference type="Proteomes" id="UP000000707"/>
    </source>
</evidence>
<dbReference type="InterPro" id="IPR007863">
    <property type="entry name" value="Peptidase_M16_C"/>
</dbReference>
<dbReference type="HOGENOM" id="CLU_009165_0_0_1"/>